<dbReference type="InterPro" id="IPR015142">
    <property type="entry name" value="Smac_DIABLO"/>
</dbReference>
<dbReference type="InterPro" id="IPR009062">
    <property type="entry name" value="Smac/DIABLO-like_sf"/>
</dbReference>
<gene>
    <name evidence="8" type="ORF">C0Q70_05011</name>
</gene>
<dbReference type="PANTHER" id="PTHR32247">
    <property type="entry name" value="DIABLO HOMOLOG, MITOCHONDRIAL"/>
    <property type="match status" value="1"/>
</dbReference>
<keyword evidence="9" id="KW-1185">Reference proteome</keyword>
<comment type="similarity">
    <text evidence="6">Belongs to the Smac/DIABLO protein family.</text>
</comment>
<feature type="coiled-coil region" evidence="7">
    <location>
        <begin position="133"/>
        <end position="160"/>
    </location>
</feature>
<dbReference type="AlphaFoldDB" id="A0A2T7PJY5"/>
<evidence type="ECO:0000256" key="5">
    <source>
        <dbReference type="ARBA" id="ARBA00033049"/>
    </source>
</evidence>
<dbReference type="Proteomes" id="UP000245119">
    <property type="component" value="Linkage Group LG3"/>
</dbReference>
<evidence type="ECO:0000256" key="2">
    <source>
        <dbReference type="ARBA" id="ARBA00022703"/>
    </source>
</evidence>
<comment type="subcellular location">
    <subcellularLocation>
        <location evidence="1">Mitochondrion</location>
    </subcellularLocation>
</comment>
<name>A0A2T7PJY5_POMCA</name>
<organism evidence="8 9">
    <name type="scientific">Pomacea canaliculata</name>
    <name type="common">Golden apple snail</name>
    <dbReference type="NCBI Taxonomy" id="400727"/>
    <lineage>
        <taxon>Eukaryota</taxon>
        <taxon>Metazoa</taxon>
        <taxon>Spiralia</taxon>
        <taxon>Lophotrochozoa</taxon>
        <taxon>Mollusca</taxon>
        <taxon>Gastropoda</taxon>
        <taxon>Caenogastropoda</taxon>
        <taxon>Architaenioglossa</taxon>
        <taxon>Ampullarioidea</taxon>
        <taxon>Ampullariidae</taxon>
        <taxon>Pomacea</taxon>
    </lineage>
</organism>
<dbReference type="STRING" id="400727.A0A2T7PJY5"/>
<proteinExistence type="inferred from homology"/>
<dbReference type="Gene3D" id="1.20.58.70">
    <property type="match status" value="1"/>
</dbReference>
<dbReference type="EMBL" id="PZQS01000003">
    <property type="protein sequence ID" value="PVD33751.1"/>
    <property type="molecule type" value="Genomic_DNA"/>
</dbReference>
<keyword evidence="7" id="KW-0175">Coiled coil</keyword>
<evidence type="ECO:0000256" key="1">
    <source>
        <dbReference type="ARBA" id="ARBA00004173"/>
    </source>
</evidence>
<dbReference type="OrthoDB" id="6153032at2759"/>
<dbReference type="GO" id="GO:0005739">
    <property type="term" value="C:mitochondrion"/>
    <property type="evidence" value="ECO:0007669"/>
    <property type="project" value="UniProtKB-SubCell"/>
</dbReference>
<keyword evidence="4" id="KW-0496">Mitochondrion</keyword>
<dbReference type="GO" id="GO:0051402">
    <property type="term" value="P:neuron apoptotic process"/>
    <property type="evidence" value="ECO:0007669"/>
    <property type="project" value="TreeGrafter"/>
</dbReference>
<dbReference type="SUPFAM" id="SSF46984">
    <property type="entry name" value="Smac/diablo"/>
    <property type="match status" value="1"/>
</dbReference>
<dbReference type="GO" id="GO:0008631">
    <property type="term" value="P:intrinsic apoptotic signaling pathway in response to oxidative stress"/>
    <property type="evidence" value="ECO:0007669"/>
    <property type="project" value="TreeGrafter"/>
</dbReference>
<evidence type="ECO:0000256" key="3">
    <source>
        <dbReference type="ARBA" id="ARBA00022946"/>
    </source>
</evidence>
<protein>
    <recommendedName>
        <fullName evidence="5">Direct IAP-binding protein with low pI</fullName>
    </recommendedName>
</protein>
<evidence type="ECO:0000313" key="9">
    <source>
        <dbReference type="Proteomes" id="UP000245119"/>
    </source>
</evidence>
<comment type="caution">
    <text evidence="8">The sequence shown here is derived from an EMBL/GenBank/DDBJ whole genome shotgun (WGS) entry which is preliminary data.</text>
</comment>
<accession>A0A2T7PJY5</accession>
<evidence type="ECO:0000256" key="7">
    <source>
        <dbReference type="SAM" id="Coils"/>
    </source>
</evidence>
<evidence type="ECO:0000256" key="4">
    <source>
        <dbReference type="ARBA" id="ARBA00023128"/>
    </source>
</evidence>
<dbReference type="PANTHER" id="PTHR32247:SF3">
    <property type="entry name" value="DIABLO IAP-BINDING MITOCHONDRIAL PROTEIN"/>
    <property type="match status" value="1"/>
</dbReference>
<reference evidence="8 9" key="1">
    <citation type="submission" date="2018-04" db="EMBL/GenBank/DDBJ databases">
        <title>The genome of golden apple snail Pomacea canaliculata provides insight into stress tolerance and invasive adaptation.</title>
        <authorList>
            <person name="Liu C."/>
            <person name="Liu B."/>
            <person name="Ren Y."/>
            <person name="Zhang Y."/>
            <person name="Wang H."/>
            <person name="Li S."/>
            <person name="Jiang F."/>
            <person name="Yin L."/>
            <person name="Zhang G."/>
            <person name="Qian W."/>
            <person name="Fan W."/>
        </authorList>
    </citation>
    <scope>NUCLEOTIDE SEQUENCE [LARGE SCALE GENOMIC DNA]</scope>
    <source>
        <strain evidence="8">SZHN2017</strain>
        <tissue evidence="8">Muscle</tissue>
    </source>
</reference>
<evidence type="ECO:0000313" key="8">
    <source>
        <dbReference type="EMBL" id="PVD33751.1"/>
    </source>
</evidence>
<sequence>MLLNNFWMQEPDPNTLSQEYLLRSVSSQTADAVTAMLSQAARALIEAEEKYRKALTILTDLTEQHMSVLGNEEEENIVWDIILQARYQLDVLNRKRKDLEILFSCVQKLADASAEVAFLAGTEFLSTSMGERMHNAQRHVESARAETERAEEILRETQAINVKITTEHAEKQKSECVYTDTDLEENVNKSAS</sequence>
<dbReference type="Pfam" id="PF09057">
    <property type="entry name" value="Smac_DIABLO"/>
    <property type="match status" value="1"/>
</dbReference>
<keyword evidence="3" id="KW-0809">Transit peptide</keyword>
<evidence type="ECO:0000256" key="6">
    <source>
        <dbReference type="ARBA" id="ARBA00046319"/>
    </source>
</evidence>
<keyword evidence="2" id="KW-0053">Apoptosis</keyword>